<dbReference type="Pfam" id="PF13391">
    <property type="entry name" value="HNH_2"/>
    <property type="match status" value="1"/>
</dbReference>
<feature type="compositionally biased region" description="Polar residues" evidence="1">
    <location>
        <begin position="173"/>
        <end position="184"/>
    </location>
</feature>
<proteinExistence type="predicted"/>
<feature type="domain" description="HNH nuclease" evidence="2">
    <location>
        <begin position="210"/>
        <end position="261"/>
    </location>
</feature>
<comment type="caution">
    <text evidence="3">The sequence shown here is derived from an EMBL/GenBank/DDBJ whole genome shotgun (WGS) entry which is preliminary data.</text>
</comment>
<sequence>MPPQATKDWLSLLRKQAKDRGMYVDTNIDGRIFHFHLGNDPGIIGKVRYSEGKSRDYENKQGQKHIWHRYNRENERIEQGSKRKVVNITLDVRDKHAFDPAEHHFIFLTESLLQEETYSQGDQKIWIEGDGQYSGPLAKYVNDWDAIFKYATNTHPSPTGEDSNGVDEVEGSSAHTNADTSGSILESHRSHVQISDQFKQEVYERYNHRCPLSGIEASEILTISHIVGRSEDPELAEDIENVLLLDWTHHMAFDAGLWTFDESGRLWIKPGFETESEFLNGSLLTQHGEKVDEFAMVADRHIERHNEQVRWWPPR</sequence>
<evidence type="ECO:0000313" key="4">
    <source>
        <dbReference type="Proteomes" id="UP000608662"/>
    </source>
</evidence>
<evidence type="ECO:0000259" key="2">
    <source>
        <dbReference type="Pfam" id="PF13391"/>
    </source>
</evidence>
<evidence type="ECO:0000313" key="3">
    <source>
        <dbReference type="EMBL" id="NLV10248.1"/>
    </source>
</evidence>
<dbReference type="RefSeq" id="WP_170093973.1">
    <property type="nucleotide sequence ID" value="NZ_WOYG01000001.1"/>
</dbReference>
<dbReference type="OrthoDB" id="11472at2157"/>
<name>A0A847UGM7_9EURY</name>
<dbReference type="AlphaFoldDB" id="A0A847UGM7"/>
<reference evidence="3" key="1">
    <citation type="submission" date="2019-12" db="EMBL/GenBank/DDBJ databases">
        <title>Whole-genome sequence of Halomicrobium mukohataei pws1.</title>
        <authorList>
            <person name="Verma D.K."/>
            <person name="Gopal K."/>
            <person name="Prasad E.S."/>
        </authorList>
    </citation>
    <scope>NUCLEOTIDE SEQUENCE</scope>
    <source>
        <strain evidence="3">Pws1</strain>
    </source>
</reference>
<organism evidence="3 4">
    <name type="scientific">Halomicrobium mukohataei</name>
    <dbReference type="NCBI Taxonomy" id="57705"/>
    <lineage>
        <taxon>Archaea</taxon>
        <taxon>Methanobacteriati</taxon>
        <taxon>Methanobacteriota</taxon>
        <taxon>Stenosarchaea group</taxon>
        <taxon>Halobacteria</taxon>
        <taxon>Halobacteriales</taxon>
        <taxon>Haloarculaceae</taxon>
        <taxon>Halomicrobium</taxon>
    </lineage>
</organism>
<dbReference type="Proteomes" id="UP000608662">
    <property type="component" value="Unassembled WGS sequence"/>
</dbReference>
<feature type="region of interest" description="Disordered" evidence="1">
    <location>
        <begin position="154"/>
        <end position="186"/>
    </location>
</feature>
<accession>A0A847UGM7</accession>
<gene>
    <name evidence="3" type="ORF">GOC74_09935</name>
</gene>
<evidence type="ECO:0000256" key="1">
    <source>
        <dbReference type="SAM" id="MobiDB-lite"/>
    </source>
</evidence>
<protein>
    <recommendedName>
        <fullName evidence="2">HNH nuclease domain-containing protein</fullName>
    </recommendedName>
</protein>
<dbReference type="InterPro" id="IPR003615">
    <property type="entry name" value="HNH_nuc"/>
</dbReference>
<dbReference type="EMBL" id="WOYG01000001">
    <property type="protein sequence ID" value="NLV10248.1"/>
    <property type="molecule type" value="Genomic_DNA"/>
</dbReference>